<dbReference type="InterPro" id="IPR043447">
    <property type="entry name" value="CCDC120/INAVA"/>
</dbReference>
<comment type="subcellular location">
    <subcellularLocation>
        <location evidence="1">Cytoplasm</location>
    </subcellularLocation>
</comment>
<sequence>GPDSRVSPPKERVQAGRRQQQVLEARLNGCIQELRQLCLREAELTGTLPHEYPLKAGEKPPKVRRRIGAAFKLDEIVVLRGVDPLERERALQLQIAEASRRLCHEENIGRQVRKRRQTAALREEQKLRDLEQVLSQRRLLAGQRDTGAAEELSASNESSMSDTSLLEEENTRPPGPATSQRSPSPKDPTEEEEESGLLVPPPNPWQETSLDRPYERAKNPSIDPEDGETQNPQCCLESLMATPTSSLAPGSPDPTGSLVSRTGDPPYRFVPIRTLVLCRQAGSSAPSTPEPSGQQGRTQSLRVDPCWQPAEPRGRSATPRRRPTYYTVTVPSSCILSPGPACCSGSDDSISDLSSVSHATSPGSSSPDVSFAVPLPLAEPGYCPRGAFQLLPPAGPLTLLYEQDLAPLRYQRLVPSRSRIVRTPSLKDYAPAGARRLSKAAVTEELKSWHQRARLRSARPHSLDRQGAFQRPHGGTPRDAPFAHGV</sequence>
<dbReference type="AlphaFoldDB" id="A0A7K6VLU8"/>
<keyword evidence="7" id="KW-1185">Reference proteome</keyword>
<dbReference type="OrthoDB" id="10063592at2759"/>
<dbReference type="PANTHER" id="PTHR16093">
    <property type="entry name" value="COILED-COIL DOMAIN-CONTAINING PROTEIN 120 FAMILY MEMBER"/>
    <property type="match status" value="1"/>
</dbReference>
<evidence type="ECO:0000256" key="2">
    <source>
        <dbReference type="ARBA" id="ARBA00022490"/>
    </source>
</evidence>
<feature type="compositionally biased region" description="Basic and acidic residues" evidence="4">
    <location>
        <begin position="209"/>
        <end position="218"/>
    </location>
</feature>
<feature type="non-terminal residue" evidence="6">
    <location>
        <position position="486"/>
    </location>
</feature>
<name>A0A7K6VLU8_9PASS</name>
<dbReference type="InterPro" id="IPR021774">
    <property type="entry name" value="CUPID"/>
</dbReference>
<feature type="region of interest" description="Disordered" evidence="4">
    <location>
        <begin position="141"/>
        <end position="265"/>
    </location>
</feature>
<feature type="region of interest" description="Disordered" evidence="4">
    <location>
        <begin position="452"/>
        <end position="486"/>
    </location>
</feature>
<gene>
    <name evidence="6" type="primary">Inava</name>
    <name evidence="6" type="ORF">NOTCIN_R13745</name>
</gene>
<evidence type="ECO:0000313" key="7">
    <source>
        <dbReference type="Proteomes" id="UP000579558"/>
    </source>
</evidence>
<dbReference type="EMBL" id="VZRX01018592">
    <property type="protein sequence ID" value="NWX35296.1"/>
    <property type="molecule type" value="Genomic_DNA"/>
</dbReference>
<reference evidence="6 7" key="1">
    <citation type="submission" date="2019-09" db="EMBL/GenBank/DDBJ databases">
        <title>Bird 10,000 Genomes (B10K) Project - Family phase.</title>
        <authorList>
            <person name="Zhang G."/>
        </authorList>
    </citation>
    <scope>NUCLEOTIDE SEQUENCE [LARGE SCALE GENOMIC DNA]</scope>
    <source>
        <strain evidence="6">B10K-DU-029-75</strain>
    </source>
</reference>
<evidence type="ECO:0000259" key="5">
    <source>
        <dbReference type="Pfam" id="PF11819"/>
    </source>
</evidence>
<proteinExistence type="predicted"/>
<keyword evidence="2" id="KW-0963">Cytoplasm</keyword>
<organism evidence="6 7">
    <name type="scientific">Notiomystis cincta</name>
    <dbReference type="NCBI Taxonomy" id="366454"/>
    <lineage>
        <taxon>Eukaryota</taxon>
        <taxon>Metazoa</taxon>
        <taxon>Chordata</taxon>
        <taxon>Craniata</taxon>
        <taxon>Vertebrata</taxon>
        <taxon>Euteleostomi</taxon>
        <taxon>Archelosauria</taxon>
        <taxon>Archosauria</taxon>
        <taxon>Dinosauria</taxon>
        <taxon>Saurischia</taxon>
        <taxon>Theropoda</taxon>
        <taxon>Coelurosauria</taxon>
        <taxon>Aves</taxon>
        <taxon>Neognathae</taxon>
        <taxon>Neoaves</taxon>
        <taxon>Telluraves</taxon>
        <taxon>Australaves</taxon>
        <taxon>Passeriformes</taxon>
        <taxon>Notiomystidae</taxon>
        <taxon>Notiomystis</taxon>
    </lineage>
</organism>
<dbReference type="GO" id="GO:0005737">
    <property type="term" value="C:cytoplasm"/>
    <property type="evidence" value="ECO:0007669"/>
    <property type="project" value="UniProtKB-SubCell"/>
</dbReference>
<accession>A0A7K6VLU8</accession>
<evidence type="ECO:0000256" key="4">
    <source>
        <dbReference type="SAM" id="MobiDB-lite"/>
    </source>
</evidence>
<feature type="compositionally biased region" description="Low complexity" evidence="4">
    <location>
        <begin position="149"/>
        <end position="161"/>
    </location>
</feature>
<feature type="non-terminal residue" evidence="6">
    <location>
        <position position="1"/>
    </location>
</feature>
<comment type="caution">
    <text evidence="6">The sequence shown here is derived from an EMBL/GenBank/DDBJ whole genome shotgun (WGS) entry which is preliminary data.</text>
</comment>
<keyword evidence="3" id="KW-0175">Coiled coil</keyword>
<protein>
    <submittedName>
        <fullName evidence="6">INAVA protein</fullName>
    </submittedName>
</protein>
<dbReference type="GO" id="GO:0031398">
    <property type="term" value="P:positive regulation of protein ubiquitination"/>
    <property type="evidence" value="ECO:0007669"/>
    <property type="project" value="TreeGrafter"/>
</dbReference>
<dbReference type="GO" id="GO:0034334">
    <property type="term" value="P:adherens junction maintenance"/>
    <property type="evidence" value="ECO:0007669"/>
    <property type="project" value="TreeGrafter"/>
</dbReference>
<dbReference type="Pfam" id="PF11819">
    <property type="entry name" value="CUPID"/>
    <property type="match status" value="1"/>
</dbReference>
<evidence type="ECO:0000256" key="1">
    <source>
        <dbReference type="ARBA" id="ARBA00004496"/>
    </source>
</evidence>
<evidence type="ECO:0000256" key="3">
    <source>
        <dbReference type="ARBA" id="ARBA00023054"/>
    </source>
</evidence>
<evidence type="ECO:0000313" key="6">
    <source>
        <dbReference type="EMBL" id="NWX35296.1"/>
    </source>
</evidence>
<feature type="compositionally biased region" description="Polar residues" evidence="4">
    <location>
        <begin position="281"/>
        <end position="301"/>
    </location>
</feature>
<dbReference type="PANTHER" id="PTHR16093:SF4">
    <property type="entry name" value="INNATE IMMUNITY ACTIVATOR PROTEIN"/>
    <property type="match status" value="1"/>
</dbReference>
<dbReference type="Proteomes" id="UP000579558">
    <property type="component" value="Unassembled WGS sequence"/>
</dbReference>
<feature type="domain" description="Cytohesin Ubiquitin Protein Inducing" evidence="5">
    <location>
        <begin position="6"/>
        <end position="110"/>
    </location>
</feature>
<feature type="region of interest" description="Disordered" evidence="4">
    <location>
        <begin position="280"/>
        <end position="320"/>
    </location>
</feature>